<dbReference type="GO" id="GO:0020037">
    <property type="term" value="F:heme binding"/>
    <property type="evidence" value="ECO:0007669"/>
    <property type="project" value="InterPro"/>
</dbReference>
<dbReference type="GO" id="GO:0005506">
    <property type="term" value="F:iron ion binding"/>
    <property type="evidence" value="ECO:0007669"/>
    <property type="project" value="InterPro"/>
</dbReference>
<comment type="function">
    <text evidence="2">May be involved in the metabolism of insect hormones and in the breakdown of synthetic insecticides.</text>
</comment>
<keyword evidence="9" id="KW-0492">Microsome</keyword>
<evidence type="ECO:0000256" key="15">
    <source>
        <dbReference type="RuleBase" id="RU000461"/>
    </source>
</evidence>
<evidence type="ECO:0000256" key="12">
    <source>
        <dbReference type="ARBA" id="ARBA00023033"/>
    </source>
</evidence>
<keyword evidence="7 14" id="KW-0479">Metal-binding</keyword>
<evidence type="ECO:0000313" key="18">
    <source>
        <dbReference type="Proteomes" id="UP000007801"/>
    </source>
</evidence>
<dbReference type="PRINTS" id="PR00463">
    <property type="entry name" value="EP450I"/>
</dbReference>
<evidence type="ECO:0000256" key="9">
    <source>
        <dbReference type="ARBA" id="ARBA00022848"/>
    </source>
</evidence>
<evidence type="ECO:0000256" key="4">
    <source>
        <dbReference type="ARBA" id="ARBA00004406"/>
    </source>
</evidence>
<comment type="subcellular location">
    <subcellularLocation>
        <location evidence="4">Endoplasmic reticulum membrane</location>
        <topology evidence="4">Peripheral membrane protein</topology>
    </subcellularLocation>
    <subcellularLocation>
        <location evidence="3">Microsome membrane</location>
        <topology evidence="3">Peripheral membrane protein</topology>
    </subcellularLocation>
</comment>
<protein>
    <submittedName>
        <fullName evidence="17">Uncharacterized protein</fullName>
    </submittedName>
</protein>
<feature type="signal peptide" evidence="16">
    <location>
        <begin position="1"/>
        <end position="21"/>
    </location>
</feature>
<keyword evidence="11 14" id="KW-0408">Iron</keyword>
<evidence type="ECO:0000256" key="1">
    <source>
        <dbReference type="ARBA" id="ARBA00001971"/>
    </source>
</evidence>
<dbReference type="SMR" id="B3MHQ4"/>
<dbReference type="FunCoup" id="B3MHQ4">
    <property type="interactions" value="43"/>
</dbReference>
<dbReference type="PhylomeDB" id="B3MHQ4"/>
<keyword evidence="12 15" id="KW-0503">Monooxygenase</keyword>
<evidence type="ECO:0000256" key="3">
    <source>
        <dbReference type="ARBA" id="ARBA00004174"/>
    </source>
</evidence>
<dbReference type="PRINTS" id="PR00385">
    <property type="entry name" value="P450"/>
</dbReference>
<sequence>MALLEICIGLLALSFLIYKWGTSSFNAFDGRNLPFEKPWPFLGNMASSALQKMSFQKQLSEFYNRNRQHKVVGLFNMKTPMVQINDPELIKKICVKDFDHFPNHQNFMNSKERLLNDMITVMRDQRWKKMRNTLSPVFTAAKMRNMFTLMNDGFAECLQHLGTQSTSKGFEIDMKVLFNKLSNDIIATTAFGLKVNSFDNPGNEFYEIGQALVFSRGIQLLKFFLLAIMPTLFNFFKMTIFESSKVDYFVRLVVEAMKYRQEHNINRPDMIQLLMEAKNEGEDNWTDDEIAAQCFIFFFAAFENNANLLCTTSFELLHNPNIQERLYEEAKEIQKSLNGGSLTYDAVQKMTYMDMVVSESLRKWTLAAATDRFCSKDYTLTDENGNVLFDFKAGDRVNIPIAGIHWDDRYFPDPQKFDPERFSEERKNELVPYTYLPFGVGPRNCIGNRYALMQVKGMLYNLILQYKIEASPKTIKDLWESARGFNLTPKSGFWITLVPRK</sequence>
<dbReference type="PROSITE" id="PS00086">
    <property type="entry name" value="CYTOCHROME_P450"/>
    <property type="match status" value="1"/>
</dbReference>
<accession>B3MHQ4</accession>
<evidence type="ECO:0000256" key="10">
    <source>
        <dbReference type="ARBA" id="ARBA00023002"/>
    </source>
</evidence>
<evidence type="ECO:0000313" key="17">
    <source>
        <dbReference type="EMBL" id="EDV35890.1"/>
    </source>
</evidence>
<dbReference type="GO" id="GO:0016705">
    <property type="term" value="F:oxidoreductase activity, acting on paired donors, with incorporation or reduction of molecular oxygen"/>
    <property type="evidence" value="ECO:0007669"/>
    <property type="project" value="InterPro"/>
</dbReference>
<comment type="similarity">
    <text evidence="5 15">Belongs to the cytochrome P450 family.</text>
</comment>
<comment type="cofactor">
    <cofactor evidence="1 14">
        <name>heme</name>
        <dbReference type="ChEBI" id="CHEBI:30413"/>
    </cofactor>
</comment>
<evidence type="ECO:0000256" key="14">
    <source>
        <dbReference type="PIRSR" id="PIRSR602401-1"/>
    </source>
</evidence>
<dbReference type="FunFam" id="1.10.630.10:FF:000042">
    <property type="entry name" value="Cytochrome P450"/>
    <property type="match status" value="1"/>
</dbReference>
<dbReference type="InterPro" id="IPR001128">
    <property type="entry name" value="Cyt_P450"/>
</dbReference>
<dbReference type="PANTHER" id="PTHR24292:SF54">
    <property type="entry name" value="CYP9F3-RELATED"/>
    <property type="match status" value="1"/>
</dbReference>
<dbReference type="Proteomes" id="UP000007801">
    <property type="component" value="Unassembled WGS sequence"/>
</dbReference>
<dbReference type="KEGG" id="dan:6495101"/>
<dbReference type="OrthoDB" id="2789670at2759"/>
<dbReference type="InterPro" id="IPR017972">
    <property type="entry name" value="Cyt_P450_CS"/>
</dbReference>
<evidence type="ECO:0000256" key="16">
    <source>
        <dbReference type="SAM" id="SignalP"/>
    </source>
</evidence>
<dbReference type="Pfam" id="PF00067">
    <property type="entry name" value="p450"/>
    <property type="match status" value="1"/>
</dbReference>
<evidence type="ECO:0000256" key="5">
    <source>
        <dbReference type="ARBA" id="ARBA00010617"/>
    </source>
</evidence>
<name>B3MHQ4_DROAN</name>
<evidence type="ECO:0000256" key="13">
    <source>
        <dbReference type="ARBA" id="ARBA00023136"/>
    </source>
</evidence>
<keyword evidence="13" id="KW-0472">Membrane</keyword>
<dbReference type="InterPro" id="IPR002401">
    <property type="entry name" value="Cyt_P450_E_grp-I"/>
</dbReference>
<evidence type="ECO:0000256" key="2">
    <source>
        <dbReference type="ARBA" id="ARBA00003690"/>
    </source>
</evidence>
<dbReference type="AlphaFoldDB" id="B3MHQ4"/>
<dbReference type="InterPro" id="IPR036396">
    <property type="entry name" value="Cyt_P450_sf"/>
</dbReference>
<dbReference type="GO" id="GO:0004497">
    <property type="term" value="F:monooxygenase activity"/>
    <property type="evidence" value="ECO:0007669"/>
    <property type="project" value="UniProtKB-KW"/>
</dbReference>
<keyword evidence="18" id="KW-1185">Reference proteome</keyword>
<dbReference type="eggNOG" id="KOG0158">
    <property type="taxonomic scope" value="Eukaryota"/>
</dbReference>
<feature type="binding site" description="axial binding residue" evidence="14">
    <location>
        <position position="445"/>
    </location>
    <ligand>
        <name>heme</name>
        <dbReference type="ChEBI" id="CHEBI:30413"/>
    </ligand>
    <ligandPart>
        <name>Fe</name>
        <dbReference type="ChEBI" id="CHEBI:18248"/>
    </ligandPart>
</feature>
<organism evidence="17 18">
    <name type="scientific">Drosophila ananassae</name>
    <name type="common">Fruit fly</name>
    <dbReference type="NCBI Taxonomy" id="7217"/>
    <lineage>
        <taxon>Eukaryota</taxon>
        <taxon>Metazoa</taxon>
        <taxon>Ecdysozoa</taxon>
        <taxon>Arthropoda</taxon>
        <taxon>Hexapoda</taxon>
        <taxon>Insecta</taxon>
        <taxon>Pterygota</taxon>
        <taxon>Neoptera</taxon>
        <taxon>Endopterygota</taxon>
        <taxon>Diptera</taxon>
        <taxon>Brachycera</taxon>
        <taxon>Muscomorpha</taxon>
        <taxon>Ephydroidea</taxon>
        <taxon>Drosophilidae</taxon>
        <taxon>Drosophila</taxon>
        <taxon>Sophophora</taxon>
    </lineage>
</organism>
<dbReference type="Gene3D" id="1.10.630.10">
    <property type="entry name" value="Cytochrome P450"/>
    <property type="match status" value="1"/>
</dbReference>
<reference evidence="17 18" key="1">
    <citation type="journal article" date="2007" name="Nature">
        <title>Evolution of genes and genomes on the Drosophila phylogeny.</title>
        <authorList>
            <consortium name="Drosophila 12 Genomes Consortium"/>
            <person name="Clark A.G."/>
            <person name="Eisen M.B."/>
            <person name="Smith D.R."/>
            <person name="Bergman C.M."/>
            <person name="Oliver B."/>
            <person name="Markow T.A."/>
            <person name="Kaufman T.C."/>
            <person name="Kellis M."/>
            <person name="Gelbart W."/>
            <person name="Iyer V.N."/>
            <person name="Pollard D.A."/>
            <person name="Sackton T.B."/>
            <person name="Larracuente A.M."/>
            <person name="Singh N.D."/>
            <person name="Abad J.P."/>
            <person name="Abt D.N."/>
            <person name="Adryan B."/>
            <person name="Aguade M."/>
            <person name="Akashi H."/>
            <person name="Anderson W.W."/>
            <person name="Aquadro C.F."/>
            <person name="Ardell D.H."/>
            <person name="Arguello R."/>
            <person name="Artieri C.G."/>
            <person name="Barbash D.A."/>
            <person name="Barker D."/>
            <person name="Barsanti P."/>
            <person name="Batterham P."/>
            <person name="Batzoglou S."/>
            <person name="Begun D."/>
            <person name="Bhutkar A."/>
            <person name="Blanco E."/>
            <person name="Bosak S.A."/>
            <person name="Bradley R.K."/>
            <person name="Brand A.D."/>
            <person name="Brent M.R."/>
            <person name="Brooks A.N."/>
            <person name="Brown R.H."/>
            <person name="Butlin R.K."/>
            <person name="Caggese C."/>
            <person name="Calvi B.R."/>
            <person name="Bernardo de Carvalho A."/>
            <person name="Caspi A."/>
            <person name="Castrezana S."/>
            <person name="Celniker S.E."/>
            <person name="Chang J.L."/>
            <person name="Chapple C."/>
            <person name="Chatterji S."/>
            <person name="Chinwalla A."/>
            <person name="Civetta A."/>
            <person name="Clifton S.W."/>
            <person name="Comeron J.M."/>
            <person name="Costello J.C."/>
            <person name="Coyne J.A."/>
            <person name="Daub J."/>
            <person name="David R.G."/>
            <person name="Delcher A.L."/>
            <person name="Delehaunty K."/>
            <person name="Do C.B."/>
            <person name="Ebling H."/>
            <person name="Edwards K."/>
            <person name="Eickbush T."/>
            <person name="Evans J.D."/>
            <person name="Filipski A."/>
            <person name="Findeiss S."/>
            <person name="Freyhult E."/>
            <person name="Fulton L."/>
            <person name="Fulton R."/>
            <person name="Garcia A.C."/>
            <person name="Gardiner A."/>
            <person name="Garfield D.A."/>
            <person name="Garvin B.E."/>
            <person name="Gibson G."/>
            <person name="Gilbert D."/>
            <person name="Gnerre S."/>
            <person name="Godfrey J."/>
            <person name="Good R."/>
            <person name="Gotea V."/>
            <person name="Gravely B."/>
            <person name="Greenberg A.J."/>
            <person name="Griffiths-Jones S."/>
            <person name="Gross S."/>
            <person name="Guigo R."/>
            <person name="Gustafson E.A."/>
            <person name="Haerty W."/>
            <person name="Hahn M.W."/>
            <person name="Halligan D.L."/>
            <person name="Halpern A.L."/>
            <person name="Halter G.M."/>
            <person name="Han M.V."/>
            <person name="Heger A."/>
            <person name="Hillier L."/>
            <person name="Hinrichs A.S."/>
            <person name="Holmes I."/>
            <person name="Hoskins R.A."/>
            <person name="Hubisz M.J."/>
            <person name="Hultmark D."/>
            <person name="Huntley M.A."/>
            <person name="Jaffe D.B."/>
            <person name="Jagadeeshan S."/>
            <person name="Jeck W.R."/>
            <person name="Johnson J."/>
            <person name="Jones C.D."/>
            <person name="Jordan W.C."/>
            <person name="Karpen G.H."/>
            <person name="Kataoka E."/>
            <person name="Keightley P.D."/>
            <person name="Kheradpour P."/>
            <person name="Kirkness E.F."/>
            <person name="Koerich L.B."/>
            <person name="Kristiansen K."/>
            <person name="Kudrna D."/>
            <person name="Kulathinal R.J."/>
            <person name="Kumar S."/>
            <person name="Kwok R."/>
            <person name="Lander E."/>
            <person name="Langley C.H."/>
            <person name="Lapoint R."/>
            <person name="Lazzaro B.P."/>
            <person name="Lee S.J."/>
            <person name="Levesque L."/>
            <person name="Li R."/>
            <person name="Lin C.F."/>
            <person name="Lin M.F."/>
            <person name="Lindblad-Toh K."/>
            <person name="Llopart A."/>
            <person name="Long M."/>
            <person name="Low L."/>
            <person name="Lozovsky E."/>
            <person name="Lu J."/>
            <person name="Luo M."/>
            <person name="Machado C.A."/>
            <person name="Makalowski W."/>
            <person name="Marzo M."/>
            <person name="Matsuda M."/>
            <person name="Matzkin L."/>
            <person name="McAllister B."/>
            <person name="McBride C.S."/>
            <person name="McKernan B."/>
            <person name="McKernan K."/>
            <person name="Mendez-Lago M."/>
            <person name="Minx P."/>
            <person name="Mollenhauer M.U."/>
            <person name="Montooth K."/>
            <person name="Mount S.M."/>
            <person name="Mu X."/>
            <person name="Myers E."/>
            <person name="Negre B."/>
            <person name="Newfeld S."/>
            <person name="Nielsen R."/>
            <person name="Noor M.A."/>
            <person name="O'Grady P."/>
            <person name="Pachter L."/>
            <person name="Papaceit M."/>
            <person name="Parisi M.J."/>
            <person name="Parisi M."/>
            <person name="Parts L."/>
            <person name="Pedersen J.S."/>
            <person name="Pesole G."/>
            <person name="Phillippy A.M."/>
            <person name="Ponting C.P."/>
            <person name="Pop M."/>
            <person name="Porcelli D."/>
            <person name="Powell J.R."/>
            <person name="Prohaska S."/>
            <person name="Pruitt K."/>
            <person name="Puig M."/>
            <person name="Quesneville H."/>
            <person name="Ram K.R."/>
            <person name="Rand D."/>
            <person name="Rasmussen M.D."/>
            <person name="Reed L.K."/>
            <person name="Reenan R."/>
            <person name="Reily A."/>
            <person name="Remington K.A."/>
            <person name="Rieger T.T."/>
            <person name="Ritchie M.G."/>
            <person name="Robin C."/>
            <person name="Rogers Y.H."/>
            <person name="Rohde C."/>
            <person name="Rozas J."/>
            <person name="Rubenfield M.J."/>
            <person name="Ruiz A."/>
            <person name="Russo S."/>
            <person name="Salzberg S.L."/>
            <person name="Sanchez-Gracia A."/>
            <person name="Saranga D.J."/>
            <person name="Sato H."/>
            <person name="Schaeffer S.W."/>
            <person name="Schatz M.C."/>
            <person name="Schlenke T."/>
            <person name="Schwartz R."/>
            <person name="Segarra C."/>
            <person name="Singh R.S."/>
            <person name="Sirot L."/>
            <person name="Sirota M."/>
            <person name="Sisneros N.B."/>
            <person name="Smith C.D."/>
            <person name="Smith T.F."/>
            <person name="Spieth J."/>
            <person name="Stage D.E."/>
            <person name="Stark A."/>
            <person name="Stephan W."/>
            <person name="Strausberg R.L."/>
            <person name="Strempel S."/>
            <person name="Sturgill D."/>
            <person name="Sutton G."/>
            <person name="Sutton G.G."/>
            <person name="Tao W."/>
            <person name="Teichmann S."/>
            <person name="Tobari Y.N."/>
            <person name="Tomimura Y."/>
            <person name="Tsolas J.M."/>
            <person name="Valente V.L."/>
            <person name="Venter E."/>
            <person name="Venter J.C."/>
            <person name="Vicario S."/>
            <person name="Vieira F.G."/>
            <person name="Vilella A.J."/>
            <person name="Villasante A."/>
            <person name="Walenz B."/>
            <person name="Wang J."/>
            <person name="Wasserman M."/>
            <person name="Watts T."/>
            <person name="Wilson D."/>
            <person name="Wilson R.K."/>
            <person name="Wing R.A."/>
            <person name="Wolfner M.F."/>
            <person name="Wong A."/>
            <person name="Wong G.K."/>
            <person name="Wu C.I."/>
            <person name="Wu G."/>
            <person name="Yamamoto D."/>
            <person name="Yang H.P."/>
            <person name="Yang S.P."/>
            <person name="Yorke J.A."/>
            <person name="Yoshida K."/>
            <person name="Zdobnov E."/>
            <person name="Zhang P."/>
            <person name="Zhang Y."/>
            <person name="Zimin A.V."/>
            <person name="Baldwin J."/>
            <person name="Abdouelleil A."/>
            <person name="Abdulkadir J."/>
            <person name="Abebe A."/>
            <person name="Abera B."/>
            <person name="Abreu J."/>
            <person name="Acer S.C."/>
            <person name="Aftuck L."/>
            <person name="Alexander A."/>
            <person name="An P."/>
            <person name="Anderson E."/>
            <person name="Anderson S."/>
            <person name="Arachi H."/>
            <person name="Azer M."/>
            <person name="Bachantsang P."/>
            <person name="Barry A."/>
            <person name="Bayul T."/>
            <person name="Berlin A."/>
            <person name="Bessette D."/>
            <person name="Bloom T."/>
            <person name="Blye J."/>
            <person name="Boguslavskiy L."/>
            <person name="Bonnet C."/>
            <person name="Boukhgalter B."/>
            <person name="Bourzgui I."/>
            <person name="Brown A."/>
            <person name="Cahill P."/>
            <person name="Channer S."/>
            <person name="Cheshatsang Y."/>
            <person name="Chuda L."/>
            <person name="Citroen M."/>
            <person name="Collymore A."/>
            <person name="Cooke P."/>
            <person name="Costello M."/>
            <person name="D'Aco K."/>
            <person name="Daza R."/>
            <person name="De Haan G."/>
            <person name="DeGray S."/>
            <person name="DeMaso C."/>
            <person name="Dhargay N."/>
            <person name="Dooley K."/>
            <person name="Dooley E."/>
            <person name="Doricent M."/>
            <person name="Dorje P."/>
            <person name="Dorjee K."/>
            <person name="Dupes A."/>
            <person name="Elong R."/>
            <person name="Falk J."/>
            <person name="Farina A."/>
            <person name="Faro S."/>
            <person name="Ferguson D."/>
            <person name="Fisher S."/>
            <person name="Foley C.D."/>
            <person name="Franke A."/>
            <person name="Friedrich D."/>
            <person name="Gadbois L."/>
            <person name="Gearin G."/>
            <person name="Gearin C.R."/>
            <person name="Giannoukos G."/>
            <person name="Goode T."/>
            <person name="Graham J."/>
            <person name="Grandbois E."/>
            <person name="Grewal S."/>
            <person name="Gyaltsen K."/>
            <person name="Hafez N."/>
            <person name="Hagos B."/>
            <person name="Hall J."/>
            <person name="Henson C."/>
            <person name="Hollinger A."/>
            <person name="Honan T."/>
            <person name="Huard M.D."/>
            <person name="Hughes L."/>
            <person name="Hurhula B."/>
            <person name="Husby M.E."/>
            <person name="Kamat A."/>
            <person name="Kanga B."/>
            <person name="Kashin S."/>
            <person name="Khazanovich D."/>
            <person name="Kisner P."/>
            <person name="Lance K."/>
            <person name="Lara M."/>
            <person name="Lee W."/>
            <person name="Lennon N."/>
            <person name="Letendre F."/>
            <person name="LeVine R."/>
            <person name="Lipovsky A."/>
            <person name="Liu X."/>
            <person name="Liu J."/>
            <person name="Liu S."/>
            <person name="Lokyitsang T."/>
            <person name="Lokyitsang Y."/>
            <person name="Lubonja R."/>
            <person name="Lui A."/>
            <person name="MacDonald P."/>
            <person name="Magnisalis V."/>
            <person name="Maru K."/>
            <person name="Matthews C."/>
            <person name="McCusker W."/>
            <person name="McDonough S."/>
            <person name="Mehta T."/>
            <person name="Meldrim J."/>
            <person name="Meneus L."/>
            <person name="Mihai O."/>
            <person name="Mihalev A."/>
            <person name="Mihova T."/>
            <person name="Mittelman R."/>
            <person name="Mlenga V."/>
            <person name="Montmayeur A."/>
            <person name="Mulrain L."/>
            <person name="Navidi A."/>
            <person name="Naylor J."/>
            <person name="Negash T."/>
            <person name="Nguyen T."/>
            <person name="Nguyen N."/>
            <person name="Nicol R."/>
            <person name="Norbu C."/>
            <person name="Norbu N."/>
            <person name="Novod N."/>
            <person name="O'Neill B."/>
            <person name="Osman S."/>
            <person name="Markiewicz E."/>
            <person name="Oyono O.L."/>
            <person name="Patti C."/>
            <person name="Phunkhang P."/>
            <person name="Pierre F."/>
            <person name="Priest M."/>
            <person name="Raghuraman S."/>
            <person name="Rege F."/>
            <person name="Reyes R."/>
            <person name="Rise C."/>
            <person name="Rogov P."/>
            <person name="Ross K."/>
            <person name="Ryan E."/>
            <person name="Settipalli S."/>
            <person name="Shea T."/>
            <person name="Sherpa N."/>
            <person name="Shi L."/>
            <person name="Shih D."/>
            <person name="Sparrow T."/>
            <person name="Spaulding J."/>
            <person name="Stalker J."/>
            <person name="Stange-Thomann N."/>
            <person name="Stavropoulos S."/>
            <person name="Stone C."/>
            <person name="Strader C."/>
            <person name="Tesfaye S."/>
            <person name="Thomson T."/>
            <person name="Thoulutsang Y."/>
            <person name="Thoulutsang D."/>
            <person name="Topham K."/>
            <person name="Topping I."/>
            <person name="Tsamla T."/>
            <person name="Vassiliev H."/>
            <person name="Vo A."/>
            <person name="Wangchuk T."/>
            <person name="Wangdi T."/>
            <person name="Weiand M."/>
            <person name="Wilkinson J."/>
            <person name="Wilson A."/>
            <person name="Yadav S."/>
            <person name="Young G."/>
            <person name="Yu Q."/>
            <person name="Zembek L."/>
            <person name="Zhong D."/>
            <person name="Zimmer A."/>
            <person name="Zwirko Z."/>
            <person name="Jaffe D.B."/>
            <person name="Alvarez P."/>
            <person name="Brockman W."/>
            <person name="Butler J."/>
            <person name="Chin C."/>
            <person name="Gnerre S."/>
            <person name="Grabherr M."/>
            <person name="Kleber M."/>
            <person name="Mauceli E."/>
            <person name="MacCallum I."/>
        </authorList>
    </citation>
    <scope>NUCLEOTIDE SEQUENCE [LARGE SCALE GENOMIC DNA]</scope>
    <source>
        <strain evidence="18">Tucson 14024-0371.13</strain>
    </source>
</reference>
<dbReference type="GeneID" id="6495101"/>
<keyword evidence="8" id="KW-0256">Endoplasmic reticulum</keyword>
<evidence type="ECO:0000256" key="6">
    <source>
        <dbReference type="ARBA" id="ARBA00022617"/>
    </source>
</evidence>
<dbReference type="EMBL" id="CH902619">
    <property type="protein sequence ID" value="EDV35890.1"/>
    <property type="molecule type" value="Genomic_DNA"/>
</dbReference>
<dbReference type="CDD" id="cd11056">
    <property type="entry name" value="CYP6-like"/>
    <property type="match status" value="1"/>
</dbReference>
<keyword evidence="10 15" id="KW-0560">Oxidoreductase</keyword>
<dbReference type="SUPFAM" id="SSF48264">
    <property type="entry name" value="Cytochrome P450"/>
    <property type="match status" value="1"/>
</dbReference>
<feature type="chain" id="PRO_5002790738" evidence="16">
    <location>
        <begin position="22"/>
        <end position="501"/>
    </location>
</feature>
<dbReference type="PANTHER" id="PTHR24292">
    <property type="entry name" value="CYTOCHROME P450"/>
    <property type="match status" value="1"/>
</dbReference>
<dbReference type="STRING" id="7217.B3MHQ4"/>
<dbReference type="GO" id="GO:0005789">
    <property type="term" value="C:endoplasmic reticulum membrane"/>
    <property type="evidence" value="ECO:0007669"/>
    <property type="project" value="UniProtKB-SubCell"/>
</dbReference>
<evidence type="ECO:0000256" key="7">
    <source>
        <dbReference type="ARBA" id="ARBA00022723"/>
    </source>
</evidence>
<gene>
    <name evidence="17" type="primary">Dana\GF12248</name>
    <name evidence="17" type="synonym">dana_GLEANR_12254</name>
    <name evidence="17" type="ORF">GF12248</name>
</gene>
<proteinExistence type="inferred from homology"/>
<dbReference type="InterPro" id="IPR050476">
    <property type="entry name" value="Insect_CytP450_Detox"/>
</dbReference>
<evidence type="ECO:0000256" key="8">
    <source>
        <dbReference type="ARBA" id="ARBA00022824"/>
    </source>
</evidence>
<evidence type="ECO:0000256" key="11">
    <source>
        <dbReference type="ARBA" id="ARBA00023004"/>
    </source>
</evidence>
<dbReference type="HOGENOM" id="CLU_001570_5_2_1"/>
<dbReference type="InParanoid" id="B3MHQ4"/>
<dbReference type="OMA" id="VLIYKWS"/>
<keyword evidence="6 14" id="KW-0349">Heme</keyword>
<keyword evidence="16" id="KW-0732">Signal</keyword>